<organism evidence="2">
    <name type="scientific">bioreactor metagenome</name>
    <dbReference type="NCBI Taxonomy" id="1076179"/>
    <lineage>
        <taxon>unclassified sequences</taxon>
        <taxon>metagenomes</taxon>
        <taxon>ecological metagenomes</taxon>
    </lineage>
</organism>
<reference evidence="2" key="1">
    <citation type="submission" date="2019-08" db="EMBL/GenBank/DDBJ databases">
        <authorList>
            <person name="Kucharzyk K."/>
            <person name="Murdoch R.W."/>
            <person name="Higgins S."/>
            <person name="Loffler F."/>
        </authorList>
    </citation>
    <scope>NUCLEOTIDE SEQUENCE</scope>
</reference>
<accession>A0A645EJE8</accession>
<proteinExistence type="predicted"/>
<feature type="region of interest" description="Disordered" evidence="1">
    <location>
        <begin position="114"/>
        <end position="135"/>
    </location>
</feature>
<name>A0A645EJE8_9ZZZZ</name>
<protein>
    <submittedName>
        <fullName evidence="2">Uncharacterized protein</fullName>
    </submittedName>
</protein>
<gene>
    <name evidence="2" type="ORF">SDC9_149368</name>
</gene>
<evidence type="ECO:0000313" key="2">
    <source>
        <dbReference type="EMBL" id="MPN02155.1"/>
    </source>
</evidence>
<comment type="caution">
    <text evidence="2">The sequence shown here is derived from an EMBL/GenBank/DDBJ whole genome shotgun (WGS) entry which is preliminary data.</text>
</comment>
<dbReference type="AlphaFoldDB" id="A0A645EJE8"/>
<sequence length="176" mass="19053">MNVIGALLVAQSAQGTGIDHFVGVVSAHNDTLVGPDLPGISFGRNLKALHMAAALHALNAPAVQTPPGLRRSGLPSVAVRRAGNPLLRHRILQVEVQRRVKRALPFSGGGHGHFFQKPLDGNSRPLSGAHRTDHRHRLSYQPAACKQRVPHLKRQRICPNPFLPCARAEVNGVKLF</sequence>
<dbReference type="EMBL" id="VSSQ01048116">
    <property type="protein sequence ID" value="MPN02155.1"/>
    <property type="molecule type" value="Genomic_DNA"/>
</dbReference>
<evidence type="ECO:0000256" key="1">
    <source>
        <dbReference type="SAM" id="MobiDB-lite"/>
    </source>
</evidence>